<accession>A0A8J7YP97</accession>
<dbReference type="Proteomes" id="UP000716004">
    <property type="component" value="Unassembled WGS sequence"/>
</dbReference>
<dbReference type="Pfam" id="PF01978">
    <property type="entry name" value="TrmB"/>
    <property type="match status" value="1"/>
</dbReference>
<reference evidence="2" key="1">
    <citation type="submission" date="2021-04" db="EMBL/GenBank/DDBJ databases">
        <title>Genomic insights into ecological role and evolution of a novel Thermoplasmata order Candidatus Sysuiplasmatales.</title>
        <authorList>
            <person name="Yuan Y."/>
        </authorList>
    </citation>
    <scope>NUCLEOTIDE SEQUENCE</scope>
    <source>
        <strain evidence="3">TUT19-bin139</strain>
        <strain evidence="2">YP2-bin.285</strain>
    </source>
</reference>
<proteinExistence type="predicted"/>
<dbReference type="AlphaFoldDB" id="A0A8J7YP97"/>
<sequence length="72" mass="7858">MTEMTPVEELVVKVLEELGATKDTAVRTADDITKKCGRPKGLVANALQSLAQKGIIKRVAREKAAGYYLIKK</sequence>
<dbReference type="InterPro" id="IPR002831">
    <property type="entry name" value="Tscrpt_reg_TrmB_N"/>
</dbReference>
<dbReference type="Proteomes" id="UP000750197">
    <property type="component" value="Unassembled WGS sequence"/>
</dbReference>
<organism evidence="2 4">
    <name type="scientific">Candidatus Sysuiplasma superficiale</name>
    <dbReference type="NCBI Taxonomy" id="2823368"/>
    <lineage>
        <taxon>Archaea</taxon>
        <taxon>Methanobacteriati</taxon>
        <taxon>Thermoplasmatota</taxon>
        <taxon>Thermoplasmata</taxon>
        <taxon>Candidatus Sysuiplasmatales</taxon>
        <taxon>Candidatus Sysuiplasmataceae</taxon>
        <taxon>Candidatus Sysuiplasma</taxon>
    </lineage>
</organism>
<evidence type="ECO:0000313" key="2">
    <source>
        <dbReference type="EMBL" id="MBX8631758.1"/>
    </source>
</evidence>
<feature type="domain" description="Transcription regulator TrmB N-terminal" evidence="1">
    <location>
        <begin position="27"/>
        <end position="63"/>
    </location>
</feature>
<gene>
    <name evidence="2" type="ORF">J9259_04465</name>
    <name evidence="3" type="ORF">KIY12_01145</name>
</gene>
<name>A0A8J7YP97_9ARCH</name>
<dbReference type="InterPro" id="IPR036390">
    <property type="entry name" value="WH_DNA-bd_sf"/>
</dbReference>
<comment type="caution">
    <text evidence="2">The sequence shown here is derived from an EMBL/GenBank/DDBJ whole genome shotgun (WGS) entry which is preliminary data.</text>
</comment>
<dbReference type="EMBL" id="JAHEAC010000004">
    <property type="protein sequence ID" value="MBX8643325.1"/>
    <property type="molecule type" value="Genomic_DNA"/>
</dbReference>
<evidence type="ECO:0000313" key="4">
    <source>
        <dbReference type="Proteomes" id="UP000716004"/>
    </source>
</evidence>
<dbReference type="InterPro" id="IPR036388">
    <property type="entry name" value="WH-like_DNA-bd_sf"/>
</dbReference>
<dbReference type="Gene3D" id="1.10.10.10">
    <property type="entry name" value="Winged helix-like DNA-binding domain superfamily/Winged helix DNA-binding domain"/>
    <property type="match status" value="1"/>
</dbReference>
<dbReference type="SUPFAM" id="SSF46785">
    <property type="entry name" value="Winged helix' DNA-binding domain"/>
    <property type="match status" value="1"/>
</dbReference>
<evidence type="ECO:0000313" key="3">
    <source>
        <dbReference type="EMBL" id="MBX8643325.1"/>
    </source>
</evidence>
<dbReference type="EMBL" id="JAGVSJ010000008">
    <property type="protein sequence ID" value="MBX8631758.1"/>
    <property type="molecule type" value="Genomic_DNA"/>
</dbReference>
<protein>
    <submittedName>
        <fullName evidence="2">Transcriptional regulator</fullName>
    </submittedName>
</protein>
<evidence type="ECO:0000259" key="1">
    <source>
        <dbReference type="Pfam" id="PF01978"/>
    </source>
</evidence>